<protein>
    <submittedName>
        <fullName evidence="11">DNA-binding family protein</fullName>
    </submittedName>
</protein>
<evidence type="ECO:0000259" key="10">
    <source>
        <dbReference type="PROSITE" id="PS50157"/>
    </source>
</evidence>
<evidence type="ECO:0000256" key="2">
    <source>
        <dbReference type="ARBA" id="ARBA00022723"/>
    </source>
</evidence>
<sequence>MLHSPYLALSSMLLQPWLPMSAFSHLPNFKSQSNLNKLRANITTSPTRTQPPARGCGTPKAQPKEPDDGSWEVRAFTEDTSNAMGTTWPPRSYTCTFCRREFRSAQALGGHMNVHHRDRARLHHAVQPDSPNSSSTTTNSSSTLFIPTQELATNGDMCLLYQFHNPNGVFTYSPAMNAWSISPYPSFNSMATWINIPALHPALNSPPPSTMTSTNNNLNRENNYISSSSCKETSIEELDLELRLGIDVQQHLEKF</sequence>
<evidence type="ECO:0000256" key="4">
    <source>
        <dbReference type="ARBA" id="ARBA00022833"/>
    </source>
</evidence>
<dbReference type="PROSITE" id="PS00028">
    <property type="entry name" value="ZINC_FINGER_C2H2_1"/>
    <property type="match status" value="1"/>
</dbReference>
<name>A0A6A3A4D6_HIBSY</name>
<keyword evidence="12" id="KW-1185">Reference proteome</keyword>
<gene>
    <name evidence="11" type="ORF">F3Y22_tig00110602pilonHSYRG00146</name>
</gene>
<dbReference type="PANTHER" id="PTHR45801:SF5">
    <property type="entry name" value="OS05G0286100 PROTEIN"/>
    <property type="match status" value="1"/>
</dbReference>
<evidence type="ECO:0000256" key="5">
    <source>
        <dbReference type="ARBA" id="ARBA00023015"/>
    </source>
</evidence>
<dbReference type="AlphaFoldDB" id="A0A6A3A4D6"/>
<feature type="region of interest" description="Disordered" evidence="9">
    <location>
        <begin position="43"/>
        <end position="70"/>
    </location>
</feature>
<dbReference type="Proteomes" id="UP000436088">
    <property type="component" value="Unassembled WGS sequence"/>
</dbReference>
<evidence type="ECO:0000256" key="6">
    <source>
        <dbReference type="ARBA" id="ARBA00023163"/>
    </source>
</evidence>
<dbReference type="GO" id="GO:0003677">
    <property type="term" value="F:DNA binding"/>
    <property type="evidence" value="ECO:0007669"/>
    <property type="project" value="UniProtKB-KW"/>
</dbReference>
<dbReference type="PROSITE" id="PS50157">
    <property type="entry name" value="ZINC_FINGER_C2H2_2"/>
    <property type="match status" value="1"/>
</dbReference>
<evidence type="ECO:0000256" key="9">
    <source>
        <dbReference type="SAM" id="MobiDB-lite"/>
    </source>
</evidence>
<dbReference type="SMART" id="SM00355">
    <property type="entry name" value="ZnF_C2H2"/>
    <property type="match status" value="1"/>
</dbReference>
<keyword evidence="11" id="KW-0238">DNA-binding</keyword>
<dbReference type="Gene3D" id="3.30.160.60">
    <property type="entry name" value="Classic Zinc Finger"/>
    <property type="match status" value="1"/>
</dbReference>
<evidence type="ECO:0000256" key="8">
    <source>
        <dbReference type="PROSITE-ProRule" id="PRU00042"/>
    </source>
</evidence>
<comment type="subcellular location">
    <subcellularLocation>
        <location evidence="1">Nucleus</location>
    </subcellularLocation>
</comment>
<evidence type="ECO:0000256" key="3">
    <source>
        <dbReference type="ARBA" id="ARBA00022771"/>
    </source>
</evidence>
<proteinExistence type="predicted"/>
<keyword evidence="6" id="KW-0804">Transcription</keyword>
<dbReference type="InterPro" id="IPR036236">
    <property type="entry name" value="Znf_C2H2_sf"/>
</dbReference>
<evidence type="ECO:0000256" key="7">
    <source>
        <dbReference type="ARBA" id="ARBA00023242"/>
    </source>
</evidence>
<keyword evidence="2" id="KW-0479">Metal-binding</keyword>
<evidence type="ECO:0000313" key="12">
    <source>
        <dbReference type="Proteomes" id="UP000436088"/>
    </source>
</evidence>
<feature type="domain" description="C2H2-type" evidence="10">
    <location>
        <begin position="93"/>
        <end position="120"/>
    </location>
</feature>
<dbReference type="InterPro" id="IPR052426">
    <property type="entry name" value="Plant_dev_regulator"/>
</dbReference>
<organism evidence="11 12">
    <name type="scientific">Hibiscus syriacus</name>
    <name type="common">Rose of Sharon</name>
    <dbReference type="NCBI Taxonomy" id="106335"/>
    <lineage>
        <taxon>Eukaryota</taxon>
        <taxon>Viridiplantae</taxon>
        <taxon>Streptophyta</taxon>
        <taxon>Embryophyta</taxon>
        <taxon>Tracheophyta</taxon>
        <taxon>Spermatophyta</taxon>
        <taxon>Magnoliopsida</taxon>
        <taxon>eudicotyledons</taxon>
        <taxon>Gunneridae</taxon>
        <taxon>Pentapetalae</taxon>
        <taxon>rosids</taxon>
        <taxon>malvids</taxon>
        <taxon>Malvales</taxon>
        <taxon>Malvaceae</taxon>
        <taxon>Malvoideae</taxon>
        <taxon>Hibiscus</taxon>
    </lineage>
</organism>
<dbReference type="InterPro" id="IPR013087">
    <property type="entry name" value="Znf_C2H2_type"/>
</dbReference>
<evidence type="ECO:0000256" key="1">
    <source>
        <dbReference type="ARBA" id="ARBA00004123"/>
    </source>
</evidence>
<keyword evidence="7" id="KW-0539">Nucleus</keyword>
<dbReference type="GO" id="GO:0005634">
    <property type="term" value="C:nucleus"/>
    <property type="evidence" value="ECO:0007669"/>
    <property type="project" value="UniProtKB-SubCell"/>
</dbReference>
<evidence type="ECO:0000313" key="11">
    <source>
        <dbReference type="EMBL" id="KAE8698102.1"/>
    </source>
</evidence>
<dbReference type="EMBL" id="VEPZ02001047">
    <property type="protein sequence ID" value="KAE8698102.1"/>
    <property type="molecule type" value="Genomic_DNA"/>
</dbReference>
<dbReference type="GO" id="GO:0008270">
    <property type="term" value="F:zinc ion binding"/>
    <property type="evidence" value="ECO:0007669"/>
    <property type="project" value="UniProtKB-KW"/>
</dbReference>
<reference evidence="11" key="1">
    <citation type="submission" date="2019-09" db="EMBL/GenBank/DDBJ databases">
        <title>Draft genome information of white flower Hibiscus syriacus.</title>
        <authorList>
            <person name="Kim Y.-M."/>
        </authorList>
    </citation>
    <scope>NUCLEOTIDE SEQUENCE [LARGE SCALE GENOMIC DNA]</scope>
    <source>
        <strain evidence="11">YM2019G1</strain>
    </source>
</reference>
<keyword evidence="4" id="KW-0862">Zinc</keyword>
<keyword evidence="5" id="KW-0805">Transcription regulation</keyword>
<dbReference type="PANTHER" id="PTHR45801">
    <property type="entry name" value="OS07G0101800 PROTEIN"/>
    <property type="match status" value="1"/>
</dbReference>
<dbReference type="Pfam" id="PF13912">
    <property type="entry name" value="zf-C2H2_6"/>
    <property type="match status" value="1"/>
</dbReference>
<accession>A0A6A3A4D6</accession>
<dbReference type="SUPFAM" id="SSF57667">
    <property type="entry name" value="beta-beta-alpha zinc fingers"/>
    <property type="match status" value="1"/>
</dbReference>
<keyword evidence="3 8" id="KW-0863">Zinc-finger</keyword>
<comment type="caution">
    <text evidence="11">The sequence shown here is derived from an EMBL/GenBank/DDBJ whole genome shotgun (WGS) entry which is preliminary data.</text>
</comment>